<organism>
    <name type="scientific">Culex quinquefasciatus</name>
    <name type="common">Southern house mosquito</name>
    <name type="synonym">Culex pungens</name>
    <dbReference type="NCBI Taxonomy" id="7176"/>
    <lineage>
        <taxon>Eukaryota</taxon>
        <taxon>Metazoa</taxon>
        <taxon>Ecdysozoa</taxon>
        <taxon>Arthropoda</taxon>
        <taxon>Hexapoda</taxon>
        <taxon>Insecta</taxon>
        <taxon>Pterygota</taxon>
        <taxon>Neoptera</taxon>
        <taxon>Endopterygota</taxon>
        <taxon>Diptera</taxon>
        <taxon>Nematocera</taxon>
        <taxon>Culicoidea</taxon>
        <taxon>Culicidae</taxon>
        <taxon>Culicinae</taxon>
        <taxon>Culicini</taxon>
        <taxon>Culex</taxon>
        <taxon>Culex</taxon>
    </lineage>
</organism>
<dbReference type="HOGENOM" id="CLU_475889_0_0_1"/>
<keyword evidence="6" id="KW-1185">Reference proteome</keyword>
<keyword evidence="2" id="KW-0472">Membrane</keyword>
<name>B0W6C0_CULQU</name>
<keyword evidence="2" id="KW-0812">Transmembrane</keyword>
<dbReference type="STRING" id="7176.B0W6C0"/>
<feature type="compositionally biased region" description="Polar residues" evidence="1">
    <location>
        <begin position="260"/>
        <end position="276"/>
    </location>
</feature>
<dbReference type="GO" id="GO:0033017">
    <property type="term" value="C:sarcoplasmic reticulum membrane"/>
    <property type="evidence" value="ECO:0007669"/>
    <property type="project" value="TreeGrafter"/>
</dbReference>
<evidence type="ECO:0000313" key="5">
    <source>
        <dbReference type="EnsemblMetazoa" id="CPIJ002671-PA"/>
    </source>
</evidence>
<dbReference type="Pfam" id="PF06459">
    <property type="entry name" value="RR_TM4-6"/>
    <property type="match status" value="1"/>
</dbReference>
<feature type="compositionally biased region" description="Basic and acidic residues" evidence="1">
    <location>
        <begin position="20"/>
        <end position="29"/>
    </location>
</feature>
<feature type="compositionally biased region" description="Polar residues" evidence="1">
    <location>
        <begin position="33"/>
        <end position="42"/>
    </location>
</feature>
<dbReference type="VEuPathDB" id="VectorBase:CPIJ002671"/>
<dbReference type="InterPro" id="IPR009460">
    <property type="entry name" value="Ryanrecept_TM4-6"/>
</dbReference>
<dbReference type="GO" id="GO:0006874">
    <property type="term" value="P:intracellular calcium ion homeostasis"/>
    <property type="evidence" value="ECO:0007669"/>
    <property type="project" value="InterPro"/>
</dbReference>
<keyword evidence="2" id="KW-1133">Transmembrane helix</keyword>
<feature type="region of interest" description="Disordered" evidence="1">
    <location>
        <begin position="304"/>
        <end position="337"/>
    </location>
</feature>
<dbReference type="VEuPathDB" id="VectorBase:CQUJHB000264"/>
<dbReference type="Proteomes" id="UP000002320">
    <property type="component" value="Unassembled WGS sequence"/>
</dbReference>
<evidence type="ECO:0000259" key="3">
    <source>
        <dbReference type="Pfam" id="PF06459"/>
    </source>
</evidence>
<dbReference type="InParanoid" id="B0W6C0"/>
<dbReference type="PANTHER" id="PTHR46399">
    <property type="entry name" value="B30.2/SPRY DOMAIN-CONTAINING PROTEIN"/>
    <property type="match status" value="1"/>
</dbReference>
<reference evidence="4" key="1">
    <citation type="submission" date="2007-03" db="EMBL/GenBank/DDBJ databases">
        <title>Annotation of Culex pipiens quinquefasciatus.</title>
        <authorList>
            <consortium name="The Broad Institute Genome Sequencing Platform"/>
            <person name="Atkinson P.W."/>
            <person name="Hemingway J."/>
            <person name="Christensen B.M."/>
            <person name="Higgs S."/>
            <person name="Kodira C."/>
            <person name="Hannick L."/>
            <person name="Megy K."/>
            <person name="O'Leary S."/>
            <person name="Pearson M."/>
            <person name="Haas B.J."/>
            <person name="Mauceli E."/>
            <person name="Wortman J.R."/>
            <person name="Lee N.H."/>
            <person name="Guigo R."/>
            <person name="Stanke M."/>
            <person name="Alvarado L."/>
            <person name="Amedeo P."/>
            <person name="Antoine C.H."/>
            <person name="Arensburger P."/>
            <person name="Bidwell S.L."/>
            <person name="Crawford M."/>
            <person name="Camaro F."/>
            <person name="Devon K."/>
            <person name="Engels R."/>
            <person name="Hammond M."/>
            <person name="Howarth C."/>
            <person name="Koehrsen M."/>
            <person name="Lawson D."/>
            <person name="Montgomery P."/>
            <person name="Nene V."/>
            <person name="Nusbaum C."/>
            <person name="Puiu D."/>
            <person name="Romero-Severson J."/>
            <person name="Severson D.W."/>
            <person name="Shumway M."/>
            <person name="Sisk P."/>
            <person name="Stolte C."/>
            <person name="Zeng Q."/>
            <person name="Eisenstadt E."/>
            <person name="Fraser-Liggett C."/>
            <person name="Strausberg R."/>
            <person name="Galagan J."/>
            <person name="Birren B."/>
            <person name="Collins F.H."/>
        </authorList>
    </citation>
    <scope>NUCLEOTIDE SEQUENCE [LARGE SCALE GENOMIC DNA]</scope>
    <source>
        <strain evidence="4">JHB</strain>
    </source>
</reference>
<accession>B0W6C0</accession>
<dbReference type="EMBL" id="DS231848">
    <property type="protein sequence ID" value="EDS36594.1"/>
    <property type="molecule type" value="Genomic_DNA"/>
</dbReference>
<feature type="region of interest" description="Disordered" evidence="1">
    <location>
        <begin position="213"/>
        <end position="289"/>
    </location>
</feature>
<evidence type="ECO:0000256" key="1">
    <source>
        <dbReference type="SAM" id="MobiDB-lite"/>
    </source>
</evidence>
<dbReference type="GO" id="GO:0005790">
    <property type="term" value="C:smooth endoplasmic reticulum"/>
    <property type="evidence" value="ECO:0007669"/>
    <property type="project" value="TreeGrafter"/>
</dbReference>
<feature type="region of interest" description="Disordered" evidence="1">
    <location>
        <begin position="117"/>
        <end position="141"/>
    </location>
</feature>
<dbReference type="GO" id="GO:0034704">
    <property type="term" value="C:calcium channel complex"/>
    <property type="evidence" value="ECO:0007669"/>
    <property type="project" value="TreeGrafter"/>
</dbReference>
<feature type="compositionally biased region" description="Basic and acidic residues" evidence="1">
    <location>
        <begin position="304"/>
        <end position="316"/>
    </location>
</feature>
<dbReference type="OrthoDB" id="300855at2759"/>
<dbReference type="KEGG" id="cqu:CpipJ_CPIJ002671"/>
<proteinExistence type="predicted"/>
<evidence type="ECO:0000256" key="2">
    <source>
        <dbReference type="SAM" id="Phobius"/>
    </source>
</evidence>
<dbReference type="GO" id="GO:0005219">
    <property type="term" value="F:ryanodine-sensitive calcium-release channel activity"/>
    <property type="evidence" value="ECO:0007669"/>
    <property type="project" value="InterPro"/>
</dbReference>
<sequence>MRRRSGICCHGNKNNNNNNNRERYREETRGTPMAQSTYCPGSSNVTTIAEGLARAKKKKTESCECQTRQVTTGTRRRTSDGDEGHIFSPRHHHMAIAPKKDPSRSHFPALGKLFPSANGSRPHNIAPTPAQLPPNGTHSTWAPNGTYVGGVVIFRFPEEARTNFCHTFQPANTLPGVATDAPKSAFVLLHNWQLEIKEKFCPLPPTVREAAKVVPPSPFEEEGVKRQAHNPNPYEKDQLDRAKVLPAKPDKGLSSSLSSETPTPRQTASTGQTGESSPEDGGPDAAGAGEFPITLVDLLGGEAPKRAAQERSEAQKAQEATLSSIEVESKKTSAEPKEPTAVTQIDFSKYSKKAVSYLARNFYNLKYVALVLAFGINFMLLFYKLTTFGDDEEAAEGSGEDLMGLASGMGSGLVDAVLEGMMRIAACLHSLVSLCLLIAYSHLKIPLAIFKREKEIARRLEFDGRFIAEQPEDDDIKSHWDKLVISAKTFPVNYWDKFVKKKVSIKTFLLLNCKLPPEAEQVQRGLLEVVPMVVVFFESVKTRTTLQRRPASARRDRKQLHNKIRTLPGPGST</sequence>
<feature type="transmembrane region" description="Helical" evidence="2">
    <location>
        <begin position="421"/>
        <end position="443"/>
    </location>
</feature>
<dbReference type="PANTHER" id="PTHR46399:SF8">
    <property type="entry name" value="B30.2_SPRY DOMAIN-CONTAINING PROTEIN"/>
    <property type="match status" value="1"/>
</dbReference>
<dbReference type="GO" id="GO:0042383">
    <property type="term" value="C:sarcolemma"/>
    <property type="evidence" value="ECO:0007669"/>
    <property type="project" value="TreeGrafter"/>
</dbReference>
<evidence type="ECO:0000313" key="6">
    <source>
        <dbReference type="Proteomes" id="UP000002320"/>
    </source>
</evidence>
<protein>
    <submittedName>
        <fullName evidence="4 5">Ryanodine receptor 3, brain</fullName>
    </submittedName>
</protein>
<dbReference type="EnsemblMetazoa" id="CPIJ002671-RA">
    <property type="protein sequence ID" value="CPIJ002671-PA"/>
    <property type="gene ID" value="CPIJ002671"/>
</dbReference>
<keyword evidence="4" id="KW-0675">Receptor</keyword>
<feature type="region of interest" description="Disordered" evidence="1">
    <location>
        <begin position="1"/>
        <end position="42"/>
    </location>
</feature>
<dbReference type="eggNOG" id="KOG2243">
    <property type="taxonomic scope" value="Eukaryota"/>
</dbReference>
<dbReference type="GO" id="GO:0030018">
    <property type="term" value="C:Z disc"/>
    <property type="evidence" value="ECO:0007669"/>
    <property type="project" value="TreeGrafter"/>
</dbReference>
<gene>
    <name evidence="5" type="primary">6033862</name>
    <name evidence="4" type="ORF">CpipJ_CPIJ002671</name>
</gene>
<feature type="compositionally biased region" description="Basic and acidic residues" evidence="1">
    <location>
        <begin position="234"/>
        <end position="251"/>
    </location>
</feature>
<dbReference type="GO" id="GO:0006941">
    <property type="term" value="P:striated muscle contraction"/>
    <property type="evidence" value="ECO:0007669"/>
    <property type="project" value="TreeGrafter"/>
</dbReference>
<reference evidence="5" key="2">
    <citation type="submission" date="2020-05" db="UniProtKB">
        <authorList>
            <consortium name="EnsemblMetazoa"/>
        </authorList>
    </citation>
    <scope>IDENTIFICATION</scope>
    <source>
        <strain evidence="5">JHB</strain>
    </source>
</reference>
<feature type="domain" description="Ryanodine Receptor TM 4-6" evidence="3">
    <location>
        <begin position="240"/>
        <end position="449"/>
    </location>
</feature>
<feature type="compositionally biased region" description="Basic and acidic residues" evidence="1">
    <location>
        <begin position="327"/>
        <end position="337"/>
    </location>
</feature>
<dbReference type="InterPro" id="IPR015925">
    <property type="entry name" value="Ryanodine_IP3_receptor"/>
</dbReference>
<feature type="transmembrane region" description="Helical" evidence="2">
    <location>
        <begin position="362"/>
        <end position="383"/>
    </location>
</feature>
<evidence type="ECO:0000313" key="4">
    <source>
        <dbReference type="EMBL" id="EDS36594.1"/>
    </source>
</evidence>
<dbReference type="AlphaFoldDB" id="B0W6C0"/>
<dbReference type="GO" id="GO:0014808">
    <property type="term" value="P:release of sequestered calcium ion into cytosol by sarcoplasmic reticulum"/>
    <property type="evidence" value="ECO:0007669"/>
    <property type="project" value="TreeGrafter"/>
</dbReference>